<evidence type="ECO:0000256" key="1">
    <source>
        <dbReference type="SAM" id="Phobius"/>
    </source>
</evidence>
<organism evidence="2 3">
    <name type="scientific">Daphnia magna</name>
    <dbReference type="NCBI Taxonomy" id="35525"/>
    <lineage>
        <taxon>Eukaryota</taxon>
        <taxon>Metazoa</taxon>
        <taxon>Ecdysozoa</taxon>
        <taxon>Arthropoda</taxon>
        <taxon>Crustacea</taxon>
        <taxon>Branchiopoda</taxon>
        <taxon>Diplostraca</taxon>
        <taxon>Cladocera</taxon>
        <taxon>Anomopoda</taxon>
        <taxon>Daphniidae</taxon>
        <taxon>Daphnia</taxon>
    </lineage>
</organism>
<sequence>MQLKISQTHKNPSSTNVKPLGGIPTLFQSLSAYHRDRKPNLSDNTSHNPVWKLMQCASFESKISVEEVVASSSGKEEKKNKNVVLQRQLLVENATARPLIFQVRQPSAHSKTPVSHVTSPFWLFFFSIKIVTWISTAAMTALGSILRQGRRPYMGTLLPRPSSGSSHQSDTDVLRTPKWDKVDKTTSSANIASSCTSISNIITCDADAQKAHKETVDKDFAKASGISLDYTNIFKRAFSMRRCPAELHSHMMEAVTH</sequence>
<feature type="transmembrane region" description="Helical" evidence="1">
    <location>
        <begin position="121"/>
        <end position="146"/>
    </location>
</feature>
<dbReference type="Proteomes" id="UP001234178">
    <property type="component" value="Unassembled WGS sequence"/>
</dbReference>
<dbReference type="EMBL" id="JAOYFB010000001">
    <property type="protein sequence ID" value="KAK4005588.1"/>
    <property type="molecule type" value="Genomic_DNA"/>
</dbReference>
<proteinExistence type="predicted"/>
<accession>A0ABQ9YY64</accession>
<keyword evidence="1" id="KW-1133">Transmembrane helix</keyword>
<name>A0ABQ9YY64_9CRUS</name>
<keyword evidence="1" id="KW-0472">Membrane</keyword>
<protein>
    <submittedName>
        <fullName evidence="2">Uncharacterized protein</fullName>
    </submittedName>
</protein>
<evidence type="ECO:0000313" key="2">
    <source>
        <dbReference type="EMBL" id="KAK4005588.1"/>
    </source>
</evidence>
<keyword evidence="1" id="KW-0812">Transmembrane</keyword>
<comment type="caution">
    <text evidence="2">The sequence shown here is derived from an EMBL/GenBank/DDBJ whole genome shotgun (WGS) entry which is preliminary data.</text>
</comment>
<gene>
    <name evidence="2" type="ORF">OUZ56_007288</name>
</gene>
<evidence type="ECO:0000313" key="3">
    <source>
        <dbReference type="Proteomes" id="UP001234178"/>
    </source>
</evidence>
<keyword evidence="3" id="KW-1185">Reference proteome</keyword>
<reference evidence="2 3" key="1">
    <citation type="journal article" date="2023" name="Nucleic Acids Res.">
        <title>The hologenome of Daphnia magna reveals possible DNA methylation and microbiome-mediated evolution of the host genome.</title>
        <authorList>
            <person name="Chaturvedi A."/>
            <person name="Li X."/>
            <person name="Dhandapani V."/>
            <person name="Marshall H."/>
            <person name="Kissane S."/>
            <person name="Cuenca-Cambronero M."/>
            <person name="Asole G."/>
            <person name="Calvet F."/>
            <person name="Ruiz-Romero M."/>
            <person name="Marangio P."/>
            <person name="Guigo R."/>
            <person name="Rago D."/>
            <person name="Mirbahai L."/>
            <person name="Eastwood N."/>
            <person name="Colbourne J.K."/>
            <person name="Zhou J."/>
            <person name="Mallon E."/>
            <person name="Orsini L."/>
        </authorList>
    </citation>
    <scope>NUCLEOTIDE SEQUENCE [LARGE SCALE GENOMIC DNA]</scope>
    <source>
        <strain evidence="2">LRV0_1</strain>
    </source>
</reference>